<keyword evidence="4" id="KW-1185">Reference proteome</keyword>
<evidence type="ECO:0000313" key="4">
    <source>
        <dbReference type="Proteomes" id="UP000198916"/>
    </source>
</evidence>
<keyword evidence="2" id="KW-0732">Signal</keyword>
<name>A0A1H7TAB2_9SPHI</name>
<accession>A0A1H7TAB2</accession>
<dbReference type="STRING" id="332977.SAMN05421740_110163"/>
<proteinExistence type="inferred from homology"/>
<reference evidence="4" key="1">
    <citation type="submission" date="2016-10" db="EMBL/GenBank/DDBJ databases">
        <authorList>
            <person name="Varghese N."/>
            <person name="Submissions S."/>
        </authorList>
    </citation>
    <scope>NUCLEOTIDE SEQUENCE [LARGE SCALE GENOMIC DNA]</scope>
    <source>
        <strain evidence="4">Jip14</strain>
    </source>
</reference>
<dbReference type="Pfam" id="PF02321">
    <property type="entry name" value="OEP"/>
    <property type="match status" value="1"/>
</dbReference>
<dbReference type="PANTHER" id="PTHR30203">
    <property type="entry name" value="OUTER MEMBRANE CATION EFFLUX PROTEIN"/>
    <property type="match status" value="1"/>
</dbReference>
<evidence type="ECO:0000256" key="1">
    <source>
        <dbReference type="ARBA" id="ARBA00007613"/>
    </source>
</evidence>
<dbReference type="OrthoDB" id="9791261at2"/>
<evidence type="ECO:0000256" key="2">
    <source>
        <dbReference type="SAM" id="SignalP"/>
    </source>
</evidence>
<protein>
    <submittedName>
        <fullName evidence="3">Outer membrane protein, cobalt-zinc-cadmium efflux system</fullName>
    </submittedName>
</protein>
<sequence length="431" mass="48044">MRSSFFYSVVALLCCLTATVHGQSSADTLVMSRAEAEAVFLQRNLQLLAGKLEIDEAKAKVIQAKLWPNPTLSIGEVNLWSNAGAEALGHLFGTWGNHAQVAVDVEQLIQTAGKRKKLIAIEETGAAIAEQDFEDLLRSLKVEFRTELAQLYSTQQRLGTYQQVLGQLQRLLDGYGRQVQQGNVSRSEYLRLKASEVALMKTIDDIRRENGEAQRALKTWMGVGQQETLVLAGEALPDIPLAAIRALDAGTVQEWAQAHSAELTALQLGATYAERELSYERAQRVPDLTLSAGYDRGGNIMRDFIGVGVSVDLPIFHRNQGHIKAAQYRLEQSLLRAEDKKNEVSGLAVQAWKDLLAIIARKEHIGATYDADMEELLAGYHNSFVQRHISLLEYLDFLEAYLTTKDTLLDTDKELLTQYETLRYHVGNQFP</sequence>
<dbReference type="InterPro" id="IPR010131">
    <property type="entry name" value="MdtP/NodT-like"/>
</dbReference>
<dbReference type="AlphaFoldDB" id="A0A1H7TAB2"/>
<gene>
    <name evidence="3" type="ORF">SAMN05421740_110163</name>
</gene>
<evidence type="ECO:0000313" key="3">
    <source>
        <dbReference type="EMBL" id="SEL81334.1"/>
    </source>
</evidence>
<dbReference type="GO" id="GO:0015562">
    <property type="term" value="F:efflux transmembrane transporter activity"/>
    <property type="evidence" value="ECO:0007669"/>
    <property type="project" value="InterPro"/>
</dbReference>
<dbReference type="RefSeq" id="WP_090608448.1">
    <property type="nucleotide sequence ID" value="NZ_FNZR01000010.1"/>
</dbReference>
<dbReference type="Gene3D" id="1.20.1600.10">
    <property type="entry name" value="Outer membrane efflux proteins (OEP)"/>
    <property type="match status" value="1"/>
</dbReference>
<feature type="signal peptide" evidence="2">
    <location>
        <begin position="1"/>
        <end position="22"/>
    </location>
</feature>
<dbReference type="SUPFAM" id="SSF56954">
    <property type="entry name" value="Outer membrane efflux proteins (OEP)"/>
    <property type="match status" value="1"/>
</dbReference>
<dbReference type="InterPro" id="IPR003423">
    <property type="entry name" value="OMP_efflux"/>
</dbReference>
<dbReference type="Proteomes" id="UP000198916">
    <property type="component" value="Unassembled WGS sequence"/>
</dbReference>
<feature type="chain" id="PRO_5011576615" evidence="2">
    <location>
        <begin position="23"/>
        <end position="431"/>
    </location>
</feature>
<dbReference type="EMBL" id="FNZR01000010">
    <property type="protein sequence ID" value="SEL81334.1"/>
    <property type="molecule type" value="Genomic_DNA"/>
</dbReference>
<dbReference type="PANTHER" id="PTHR30203:SF23">
    <property type="entry name" value="OUTER MEMBRANE EFFLUX PROTEIN"/>
    <property type="match status" value="1"/>
</dbReference>
<comment type="similarity">
    <text evidence="1">Belongs to the outer membrane factor (OMF) (TC 1.B.17) family.</text>
</comment>
<organism evidence="3 4">
    <name type="scientific">Parapedobacter koreensis</name>
    <dbReference type="NCBI Taxonomy" id="332977"/>
    <lineage>
        <taxon>Bacteria</taxon>
        <taxon>Pseudomonadati</taxon>
        <taxon>Bacteroidota</taxon>
        <taxon>Sphingobacteriia</taxon>
        <taxon>Sphingobacteriales</taxon>
        <taxon>Sphingobacteriaceae</taxon>
        <taxon>Parapedobacter</taxon>
    </lineage>
</organism>